<organism evidence="1 2">
    <name type="scientific">Drouetiella hepatica Uher 2000/2452</name>
    <dbReference type="NCBI Taxonomy" id="904376"/>
    <lineage>
        <taxon>Bacteria</taxon>
        <taxon>Bacillati</taxon>
        <taxon>Cyanobacteriota</taxon>
        <taxon>Cyanophyceae</taxon>
        <taxon>Oculatellales</taxon>
        <taxon>Oculatellaceae</taxon>
        <taxon>Drouetiella</taxon>
    </lineage>
</organism>
<evidence type="ECO:0000313" key="2">
    <source>
        <dbReference type="Proteomes" id="UP000757435"/>
    </source>
</evidence>
<sequence>MHSGSAAQLLRAIALDYLISAIERCVYLGVHEEIFIESAENLYQF</sequence>
<proteinExistence type="predicted"/>
<evidence type="ECO:0000313" key="1">
    <source>
        <dbReference type="EMBL" id="MBW4659980.1"/>
    </source>
</evidence>
<name>A0A951QCL2_9CYAN</name>
<protein>
    <submittedName>
        <fullName evidence="1">Uncharacterized protein</fullName>
    </submittedName>
</protein>
<reference evidence="1" key="2">
    <citation type="journal article" date="2022" name="Microbiol. Resour. Announc.">
        <title>Metagenome Sequencing to Explore Phylogenomics of Terrestrial Cyanobacteria.</title>
        <authorList>
            <person name="Ward R.D."/>
            <person name="Stajich J.E."/>
            <person name="Johansen J.R."/>
            <person name="Huntemann M."/>
            <person name="Clum A."/>
            <person name="Foster B."/>
            <person name="Foster B."/>
            <person name="Roux S."/>
            <person name="Palaniappan K."/>
            <person name="Varghese N."/>
            <person name="Mukherjee S."/>
            <person name="Reddy T.B.K."/>
            <person name="Daum C."/>
            <person name="Copeland A."/>
            <person name="Chen I.A."/>
            <person name="Ivanova N.N."/>
            <person name="Kyrpides N.C."/>
            <person name="Shapiro N."/>
            <person name="Eloe-Fadrosh E.A."/>
            <person name="Pietrasiak N."/>
        </authorList>
    </citation>
    <scope>NUCLEOTIDE SEQUENCE</scope>
    <source>
        <strain evidence="1">UHER 2000/2452</strain>
    </source>
</reference>
<reference evidence="1" key="1">
    <citation type="submission" date="2021-05" db="EMBL/GenBank/DDBJ databases">
        <authorList>
            <person name="Pietrasiak N."/>
            <person name="Ward R."/>
            <person name="Stajich J.E."/>
            <person name="Kurbessoian T."/>
        </authorList>
    </citation>
    <scope>NUCLEOTIDE SEQUENCE</scope>
    <source>
        <strain evidence="1">UHER 2000/2452</strain>
    </source>
</reference>
<dbReference type="Proteomes" id="UP000757435">
    <property type="component" value="Unassembled WGS sequence"/>
</dbReference>
<accession>A0A951QCL2</accession>
<dbReference type="AlphaFoldDB" id="A0A951QCL2"/>
<gene>
    <name evidence="1" type="ORF">KME15_15000</name>
</gene>
<comment type="caution">
    <text evidence="1">The sequence shown here is derived from an EMBL/GenBank/DDBJ whole genome shotgun (WGS) entry which is preliminary data.</text>
</comment>
<dbReference type="EMBL" id="JAHHHD010000016">
    <property type="protein sequence ID" value="MBW4659980.1"/>
    <property type="molecule type" value="Genomic_DNA"/>
</dbReference>